<dbReference type="AlphaFoldDB" id="R9GUU0"/>
<accession>R9GUU0</accession>
<reference evidence="2 3" key="1">
    <citation type="journal article" date="2013" name="Genome Announc.">
        <title>Draft Genome Sequence of Arcticibacter svalbardensis Strain MN12-7T, a Member of the Family Sphingobacteriaceae Isolated from an Arctic Soil Sample.</title>
        <authorList>
            <person name="Shivaji S."/>
            <person name="Ara S."/>
            <person name="Prasad S."/>
            <person name="Manasa B.P."/>
            <person name="Begum Z."/>
            <person name="Singh A."/>
            <person name="Kumar Pinnaka A."/>
        </authorList>
    </citation>
    <scope>NUCLEOTIDE SEQUENCE [LARGE SCALE GENOMIC DNA]</scope>
    <source>
        <strain evidence="2 3">MN12-7</strain>
    </source>
</reference>
<keyword evidence="3" id="KW-1185">Reference proteome</keyword>
<dbReference type="STRING" id="1150600.ADIARSV_1218"/>
<dbReference type="Proteomes" id="UP000014174">
    <property type="component" value="Unassembled WGS sequence"/>
</dbReference>
<name>R9GUU0_9SPHI</name>
<organism evidence="2 3">
    <name type="scientific">Arcticibacter svalbardensis MN12-7</name>
    <dbReference type="NCBI Taxonomy" id="1150600"/>
    <lineage>
        <taxon>Bacteria</taxon>
        <taxon>Pseudomonadati</taxon>
        <taxon>Bacteroidota</taxon>
        <taxon>Sphingobacteriia</taxon>
        <taxon>Sphingobacteriales</taxon>
        <taxon>Sphingobacteriaceae</taxon>
        <taxon>Arcticibacter</taxon>
    </lineage>
</organism>
<feature type="transmembrane region" description="Helical" evidence="1">
    <location>
        <begin position="24"/>
        <end position="46"/>
    </location>
</feature>
<protein>
    <submittedName>
        <fullName evidence="2">Uncharacterized protein</fullName>
    </submittedName>
</protein>
<keyword evidence="1" id="KW-1133">Transmembrane helix</keyword>
<keyword evidence="1" id="KW-0472">Membrane</keyword>
<dbReference type="EMBL" id="AQPN01000045">
    <property type="protein sequence ID" value="EOR95612.1"/>
    <property type="molecule type" value="Genomic_DNA"/>
</dbReference>
<gene>
    <name evidence="2" type="ORF">ADIARSV_1218</name>
</gene>
<sequence length="49" mass="5937">MLRLIDNRAITGNKFINIINKQRVITHFLSFISILTLYLQGKYLFYERF</sequence>
<keyword evidence="1" id="KW-0812">Transmembrane</keyword>
<comment type="caution">
    <text evidence="2">The sequence shown here is derived from an EMBL/GenBank/DDBJ whole genome shotgun (WGS) entry which is preliminary data.</text>
</comment>
<evidence type="ECO:0000313" key="2">
    <source>
        <dbReference type="EMBL" id="EOR95612.1"/>
    </source>
</evidence>
<proteinExistence type="predicted"/>
<evidence type="ECO:0000256" key="1">
    <source>
        <dbReference type="SAM" id="Phobius"/>
    </source>
</evidence>
<evidence type="ECO:0000313" key="3">
    <source>
        <dbReference type="Proteomes" id="UP000014174"/>
    </source>
</evidence>